<keyword evidence="2" id="KW-0472">Membrane</keyword>
<feature type="transmembrane region" description="Helical" evidence="2">
    <location>
        <begin position="48"/>
        <end position="64"/>
    </location>
</feature>
<protein>
    <recommendedName>
        <fullName evidence="3">EamA domain-containing protein</fullName>
    </recommendedName>
</protein>
<dbReference type="Proteomes" id="UP001501442">
    <property type="component" value="Unassembled WGS sequence"/>
</dbReference>
<feature type="transmembrane region" description="Helical" evidence="2">
    <location>
        <begin position="263"/>
        <end position="284"/>
    </location>
</feature>
<keyword evidence="5" id="KW-1185">Reference proteome</keyword>
<organism evidence="4 5">
    <name type="scientific">Actinoallomurus vinaceus</name>
    <dbReference type="NCBI Taxonomy" id="1080074"/>
    <lineage>
        <taxon>Bacteria</taxon>
        <taxon>Bacillati</taxon>
        <taxon>Actinomycetota</taxon>
        <taxon>Actinomycetes</taxon>
        <taxon>Streptosporangiales</taxon>
        <taxon>Thermomonosporaceae</taxon>
        <taxon>Actinoallomurus</taxon>
    </lineage>
</organism>
<name>A0ABP8UH83_9ACTN</name>
<reference evidence="5" key="1">
    <citation type="journal article" date="2019" name="Int. J. Syst. Evol. Microbiol.">
        <title>The Global Catalogue of Microorganisms (GCM) 10K type strain sequencing project: providing services to taxonomists for standard genome sequencing and annotation.</title>
        <authorList>
            <consortium name="The Broad Institute Genomics Platform"/>
            <consortium name="The Broad Institute Genome Sequencing Center for Infectious Disease"/>
            <person name="Wu L."/>
            <person name="Ma J."/>
        </authorList>
    </citation>
    <scope>NUCLEOTIDE SEQUENCE [LARGE SCALE GENOMIC DNA]</scope>
    <source>
        <strain evidence="5">JCM 17939</strain>
    </source>
</reference>
<evidence type="ECO:0000313" key="4">
    <source>
        <dbReference type="EMBL" id="GAA4631235.1"/>
    </source>
</evidence>
<dbReference type="InterPro" id="IPR037185">
    <property type="entry name" value="EmrE-like"/>
</dbReference>
<evidence type="ECO:0000256" key="1">
    <source>
        <dbReference type="ARBA" id="ARBA00007362"/>
    </source>
</evidence>
<keyword evidence="2" id="KW-1133">Transmembrane helix</keyword>
<feature type="transmembrane region" description="Helical" evidence="2">
    <location>
        <begin position="170"/>
        <end position="192"/>
    </location>
</feature>
<evidence type="ECO:0000256" key="2">
    <source>
        <dbReference type="SAM" id="Phobius"/>
    </source>
</evidence>
<feature type="transmembrane region" description="Helical" evidence="2">
    <location>
        <begin position="237"/>
        <end position="256"/>
    </location>
</feature>
<feature type="transmembrane region" description="Helical" evidence="2">
    <location>
        <begin position="290"/>
        <end position="311"/>
    </location>
</feature>
<dbReference type="EMBL" id="BAABHK010000009">
    <property type="protein sequence ID" value="GAA4631235.1"/>
    <property type="molecule type" value="Genomic_DNA"/>
</dbReference>
<feature type="transmembrane region" description="Helical" evidence="2">
    <location>
        <begin position="118"/>
        <end position="138"/>
    </location>
</feature>
<dbReference type="InterPro" id="IPR000620">
    <property type="entry name" value="EamA_dom"/>
</dbReference>
<accession>A0ABP8UH83</accession>
<feature type="domain" description="EamA" evidence="3">
    <location>
        <begin position="170"/>
        <end position="304"/>
    </location>
</feature>
<comment type="similarity">
    <text evidence="1">Belongs to the EamA transporter family.</text>
</comment>
<feature type="transmembrane region" description="Helical" evidence="2">
    <location>
        <begin position="21"/>
        <end position="42"/>
    </location>
</feature>
<evidence type="ECO:0000313" key="5">
    <source>
        <dbReference type="Proteomes" id="UP001501442"/>
    </source>
</evidence>
<keyword evidence="2" id="KW-0812">Transmembrane</keyword>
<gene>
    <name evidence="4" type="ORF">GCM10023196_059850</name>
</gene>
<dbReference type="SUPFAM" id="SSF103481">
    <property type="entry name" value="Multidrug resistance efflux transporter EmrE"/>
    <property type="match status" value="1"/>
</dbReference>
<feature type="transmembrane region" description="Helical" evidence="2">
    <location>
        <begin position="91"/>
        <end position="112"/>
    </location>
</feature>
<dbReference type="Pfam" id="PF00892">
    <property type="entry name" value="EamA"/>
    <property type="match status" value="2"/>
</dbReference>
<evidence type="ECO:0000259" key="3">
    <source>
        <dbReference type="Pfam" id="PF00892"/>
    </source>
</evidence>
<proteinExistence type="inferred from homology"/>
<comment type="caution">
    <text evidence="4">The sequence shown here is derived from an EMBL/GenBank/DDBJ whole genome shotgun (WGS) entry which is preliminary data.</text>
</comment>
<feature type="transmembrane region" description="Helical" evidence="2">
    <location>
        <begin position="199"/>
        <end position="217"/>
    </location>
</feature>
<feature type="domain" description="EamA" evidence="3">
    <location>
        <begin position="17"/>
        <end position="162"/>
    </location>
</feature>
<sequence length="321" mass="32820">MLLSVTDMEQSAARARGMAQAALAMVATGTIAAVAAVIAHYPVYGGQAIRYAVATVFLLGVAQWRRRRRAARLSPVEPDALLVRPTVREGLLFTVLAATGLAGFNLCVVEATHYTSPATIGTVIGSAPIIFALIGPLMERRRPTARLVTAAVIVTVGAGLTSGLCGNRPLGLVLAVGALLGQVAFSLLAVPLLPKFGPILVSAYSSAAAAMILFAIGLAVDGTAVVRRPSVSEAVSIGYLATFVAITAFILWYDAINLIGADLAGLFSGLTPVSALATTVLLGVRTIRPAEFVGSVLVGLGVVLGVADLGAPRSRSARPAA</sequence>